<name>A0A1S7SC28_AGRTU</name>
<reference evidence="1 2" key="1">
    <citation type="submission" date="2016-01" db="EMBL/GenBank/DDBJ databases">
        <authorList>
            <person name="Oliw E.H."/>
        </authorList>
    </citation>
    <scope>NUCLEOTIDE SEQUENCE [LARGE SCALE GENOMIC DNA]</scope>
    <source>
        <strain evidence="1 2">Kerr 14</strain>
    </source>
</reference>
<protein>
    <submittedName>
        <fullName evidence="1">Uncharacterized protein</fullName>
    </submittedName>
</protein>
<accession>A0A1S7SC28</accession>
<gene>
    <name evidence="1" type="ORF">AGR4C_pa70011</name>
</gene>
<dbReference type="EMBL" id="FBWC01000038">
    <property type="protein sequence ID" value="CUX66371.1"/>
    <property type="molecule type" value="Genomic_DNA"/>
</dbReference>
<evidence type="ECO:0000313" key="1">
    <source>
        <dbReference type="EMBL" id="CUX66371.1"/>
    </source>
</evidence>
<sequence>MRQILFRSCHRPGAVSDPNLIVTAACCNLDISDNLYYLSSQVIGAGTWSHPSENRPQPQCRD</sequence>
<dbReference type="AlphaFoldDB" id="A0A1S7SC28"/>
<proteinExistence type="predicted"/>
<dbReference type="Proteomes" id="UP000191897">
    <property type="component" value="Unassembled WGS sequence"/>
</dbReference>
<organism evidence="1 2">
    <name type="scientific">Agrobacterium tumefaciens str. Kerr 14</name>
    <dbReference type="NCBI Taxonomy" id="1183424"/>
    <lineage>
        <taxon>Bacteria</taxon>
        <taxon>Pseudomonadati</taxon>
        <taxon>Pseudomonadota</taxon>
        <taxon>Alphaproteobacteria</taxon>
        <taxon>Hyphomicrobiales</taxon>
        <taxon>Rhizobiaceae</taxon>
        <taxon>Rhizobium/Agrobacterium group</taxon>
        <taxon>Agrobacterium</taxon>
        <taxon>Agrobacterium tumefaciens complex</taxon>
    </lineage>
</organism>
<evidence type="ECO:0000313" key="2">
    <source>
        <dbReference type="Proteomes" id="UP000191897"/>
    </source>
</evidence>